<dbReference type="RefSeq" id="WP_188725881.1">
    <property type="nucleotide sequence ID" value="NZ_BMJD01000065.1"/>
</dbReference>
<dbReference type="InterPro" id="IPR002711">
    <property type="entry name" value="HNH"/>
</dbReference>
<dbReference type="Proteomes" id="UP000621492">
    <property type="component" value="Unassembled WGS sequence"/>
</dbReference>
<proteinExistence type="predicted"/>
<feature type="region of interest" description="Disordered" evidence="1">
    <location>
        <begin position="1"/>
        <end position="23"/>
    </location>
</feature>
<dbReference type="InterPro" id="IPR003615">
    <property type="entry name" value="HNH_nuc"/>
</dbReference>
<dbReference type="Gene3D" id="1.10.30.50">
    <property type="match status" value="1"/>
</dbReference>
<keyword evidence="4" id="KW-1185">Reference proteome</keyword>
<accession>A0A9W5X815</accession>
<evidence type="ECO:0000259" key="2">
    <source>
        <dbReference type="SMART" id="SM00507"/>
    </source>
</evidence>
<name>A0A9W5X815_9BACI</name>
<sequence>MPAIPKINPNHKRRALKQKDVTRITNKARDEVLRRSEGKCERCGRTRAYAFEISHLVQASQGGSGSDPSNLALLCGPSVNTGTCHNFADYTAVGREWRMEKKEELETYYKEMSGELIWN</sequence>
<evidence type="ECO:0000256" key="1">
    <source>
        <dbReference type="SAM" id="MobiDB-lite"/>
    </source>
</evidence>
<protein>
    <recommendedName>
        <fullName evidence="2">HNH nuclease domain-containing protein</fullName>
    </recommendedName>
</protein>
<evidence type="ECO:0000313" key="3">
    <source>
        <dbReference type="EMBL" id="GGB61395.1"/>
    </source>
</evidence>
<reference evidence="3" key="2">
    <citation type="submission" date="2020-09" db="EMBL/GenBank/DDBJ databases">
        <authorList>
            <person name="Sun Q."/>
            <person name="Zhou Y."/>
        </authorList>
    </citation>
    <scope>NUCLEOTIDE SEQUENCE</scope>
    <source>
        <strain evidence="3">CGMCC 1.15454</strain>
    </source>
</reference>
<dbReference type="GO" id="GO:0008270">
    <property type="term" value="F:zinc ion binding"/>
    <property type="evidence" value="ECO:0007669"/>
    <property type="project" value="InterPro"/>
</dbReference>
<dbReference type="CDD" id="cd00085">
    <property type="entry name" value="HNHc"/>
    <property type="match status" value="1"/>
</dbReference>
<evidence type="ECO:0000313" key="4">
    <source>
        <dbReference type="Proteomes" id="UP000621492"/>
    </source>
</evidence>
<comment type="caution">
    <text evidence="3">The sequence shown here is derived from an EMBL/GenBank/DDBJ whole genome shotgun (WGS) entry which is preliminary data.</text>
</comment>
<dbReference type="GO" id="GO:0004519">
    <property type="term" value="F:endonuclease activity"/>
    <property type="evidence" value="ECO:0007669"/>
    <property type="project" value="InterPro"/>
</dbReference>
<dbReference type="EMBL" id="BMJD01000065">
    <property type="protein sequence ID" value="GGB61395.1"/>
    <property type="molecule type" value="Genomic_DNA"/>
</dbReference>
<reference evidence="3" key="1">
    <citation type="journal article" date="2014" name="Int. J. Syst. Evol. Microbiol.">
        <title>Complete genome sequence of Corynebacterium casei LMG S-19264T (=DSM 44701T), isolated from a smear-ripened cheese.</title>
        <authorList>
            <consortium name="US DOE Joint Genome Institute (JGI-PGF)"/>
            <person name="Walter F."/>
            <person name="Albersmeier A."/>
            <person name="Kalinowski J."/>
            <person name="Ruckert C."/>
        </authorList>
    </citation>
    <scope>NUCLEOTIDE SEQUENCE</scope>
    <source>
        <strain evidence="3">CGMCC 1.15454</strain>
    </source>
</reference>
<dbReference type="Pfam" id="PF01844">
    <property type="entry name" value="HNH"/>
    <property type="match status" value="1"/>
</dbReference>
<dbReference type="SMART" id="SM00507">
    <property type="entry name" value="HNHc"/>
    <property type="match status" value="1"/>
</dbReference>
<dbReference type="AlphaFoldDB" id="A0A9W5X815"/>
<gene>
    <name evidence="3" type="ORF">GCM10011409_43320</name>
</gene>
<feature type="domain" description="HNH nuclease" evidence="2">
    <location>
        <begin position="27"/>
        <end position="81"/>
    </location>
</feature>
<organism evidence="3 4">
    <name type="scientific">Lentibacillus populi</name>
    <dbReference type="NCBI Taxonomy" id="1827502"/>
    <lineage>
        <taxon>Bacteria</taxon>
        <taxon>Bacillati</taxon>
        <taxon>Bacillota</taxon>
        <taxon>Bacilli</taxon>
        <taxon>Bacillales</taxon>
        <taxon>Bacillaceae</taxon>
        <taxon>Lentibacillus</taxon>
    </lineage>
</organism>
<dbReference type="GO" id="GO:0003676">
    <property type="term" value="F:nucleic acid binding"/>
    <property type="evidence" value="ECO:0007669"/>
    <property type="project" value="InterPro"/>
</dbReference>